<dbReference type="Gene3D" id="3.40.50.1000">
    <property type="entry name" value="HAD superfamily/HAD-like"/>
    <property type="match status" value="1"/>
</dbReference>
<dbReference type="AlphaFoldDB" id="A0A4V2XVQ8"/>
<dbReference type="InterPro" id="IPR006439">
    <property type="entry name" value="HAD-SF_hydro_IA"/>
</dbReference>
<dbReference type="SFLD" id="SFLDG01135">
    <property type="entry name" value="C1.5.6:_HAD__Beta-PGM__Phospha"/>
    <property type="match status" value="1"/>
</dbReference>
<dbReference type="Proteomes" id="UP000295621">
    <property type="component" value="Unassembled WGS sequence"/>
</dbReference>
<dbReference type="InterPro" id="IPR036412">
    <property type="entry name" value="HAD-like_sf"/>
</dbReference>
<evidence type="ECO:0000313" key="2">
    <source>
        <dbReference type="Proteomes" id="UP000295621"/>
    </source>
</evidence>
<sequence>MDAVIFDLDGVLVDSERAWDEVRRAVVAENGGAWTDEATRAMQGMSTPEWARYLVEDLGARLTAEQLAAAVVDEMARRYADAPPVIDGAVDAVRAVAARDLVGIASSSPPVLITAFLEFAGLTSLVPVAVSSEEVTSGKPAPDVYLEAARRLDVDPRRCAAVEDSTNGLRSARAAGMTVVAVPNPHFPPDPAVLAGTAAVVLDDISELPGALERL</sequence>
<evidence type="ECO:0000313" key="1">
    <source>
        <dbReference type="EMBL" id="TDC46335.1"/>
    </source>
</evidence>
<dbReference type="OrthoDB" id="9812856at2"/>
<comment type="caution">
    <text evidence="1">The sequence shown here is derived from an EMBL/GenBank/DDBJ whole genome shotgun (WGS) entry which is preliminary data.</text>
</comment>
<reference evidence="1 2" key="1">
    <citation type="submission" date="2019-02" db="EMBL/GenBank/DDBJ databases">
        <title>Draft genome sequences of novel Actinobacteria.</title>
        <authorList>
            <person name="Sahin N."/>
            <person name="Ay H."/>
            <person name="Saygin H."/>
        </authorList>
    </citation>
    <scope>NUCLEOTIDE SEQUENCE [LARGE SCALE GENOMIC DNA]</scope>
    <source>
        <strain evidence="1 2">KC603</strain>
    </source>
</reference>
<dbReference type="SUPFAM" id="SSF56784">
    <property type="entry name" value="HAD-like"/>
    <property type="match status" value="1"/>
</dbReference>
<dbReference type="EMBL" id="SMKL01000101">
    <property type="protein sequence ID" value="TDC46335.1"/>
    <property type="molecule type" value="Genomic_DNA"/>
</dbReference>
<dbReference type="InterPro" id="IPR023198">
    <property type="entry name" value="PGP-like_dom2"/>
</dbReference>
<organism evidence="1 2">
    <name type="scientific">Jiangella ureilytica</name>
    <dbReference type="NCBI Taxonomy" id="2530374"/>
    <lineage>
        <taxon>Bacteria</taxon>
        <taxon>Bacillati</taxon>
        <taxon>Actinomycetota</taxon>
        <taxon>Actinomycetes</taxon>
        <taxon>Jiangellales</taxon>
        <taxon>Jiangellaceae</taxon>
        <taxon>Jiangella</taxon>
    </lineage>
</organism>
<dbReference type="RefSeq" id="WP_131988337.1">
    <property type="nucleotide sequence ID" value="NZ_SMKL01000101.1"/>
</dbReference>
<name>A0A4V2XVQ8_9ACTN</name>
<dbReference type="PANTHER" id="PTHR18901:SF38">
    <property type="entry name" value="PSEUDOURIDINE-5'-PHOSPHATASE"/>
    <property type="match status" value="1"/>
</dbReference>
<keyword evidence="2" id="KW-1185">Reference proteome</keyword>
<protein>
    <submittedName>
        <fullName evidence="1">HAD family phosphatase</fullName>
    </submittedName>
</protein>
<dbReference type="PANTHER" id="PTHR18901">
    <property type="entry name" value="2-DEOXYGLUCOSE-6-PHOSPHATE PHOSPHATASE 2"/>
    <property type="match status" value="1"/>
</dbReference>
<dbReference type="NCBIfam" id="TIGR01509">
    <property type="entry name" value="HAD-SF-IA-v3"/>
    <property type="match status" value="1"/>
</dbReference>
<dbReference type="InterPro" id="IPR023214">
    <property type="entry name" value="HAD_sf"/>
</dbReference>
<dbReference type="Gene3D" id="1.10.150.240">
    <property type="entry name" value="Putative phosphatase, domain 2"/>
    <property type="match status" value="1"/>
</dbReference>
<accession>A0A4V2XVQ8</accession>
<proteinExistence type="predicted"/>
<dbReference type="SFLD" id="SFLDG01129">
    <property type="entry name" value="C1.5:_HAD__Beta-PGM__Phosphata"/>
    <property type="match status" value="1"/>
</dbReference>
<gene>
    <name evidence="1" type="ORF">E1212_27155</name>
</gene>
<dbReference type="Pfam" id="PF00702">
    <property type="entry name" value="Hydrolase"/>
    <property type="match status" value="1"/>
</dbReference>
<dbReference type="PRINTS" id="PR00413">
    <property type="entry name" value="HADHALOGNASE"/>
</dbReference>
<dbReference type="SFLD" id="SFLDS00003">
    <property type="entry name" value="Haloacid_Dehalogenase"/>
    <property type="match status" value="1"/>
</dbReference>